<proteinExistence type="inferred from homology"/>
<dbReference type="PANTHER" id="PTHR15224:SF1">
    <property type="entry name" value="NADH DEHYDROGENASE [UBIQUINONE] IRON-SULFUR PROTEIN 5"/>
    <property type="match status" value="1"/>
</dbReference>
<evidence type="ECO:0000256" key="6">
    <source>
        <dbReference type="ARBA" id="ARBA00011261"/>
    </source>
</evidence>
<gene>
    <name evidence="17" type="ORF">AKO1_000860</name>
    <name evidence="16" type="ORF">AKO1_007881</name>
</gene>
<evidence type="ECO:0000256" key="11">
    <source>
        <dbReference type="ARBA" id="ARBA00023128"/>
    </source>
</evidence>
<evidence type="ECO:0000256" key="3">
    <source>
        <dbReference type="ARBA" id="ARBA00004637"/>
    </source>
</evidence>
<evidence type="ECO:0000256" key="2">
    <source>
        <dbReference type="ARBA" id="ARBA00004569"/>
    </source>
</evidence>
<comment type="function">
    <text evidence="1">Accessory subunit of the mitochondrial membrane respiratory chain NADH dehydrogenase (Complex I), that is believed not to be involved in catalysis. Complex I functions in the transfer of electrons from NADH to the respiratory chain. The immediate electron acceptor for the enzyme is believed to be ubiquinone.</text>
</comment>
<dbReference type="EMBL" id="JAOPGA020000620">
    <property type="protein sequence ID" value="KAL0480022.1"/>
    <property type="molecule type" value="Genomic_DNA"/>
</dbReference>
<dbReference type="PANTHER" id="PTHR15224">
    <property type="entry name" value="NADH DEHYDROGENASE [UBIQUINONE] IRON-SULFUR PROTEIN 5"/>
    <property type="match status" value="1"/>
</dbReference>
<dbReference type="InterPro" id="IPR013892">
    <property type="entry name" value="Cyt_c_biogenesis_Cmc1-like"/>
</dbReference>
<feature type="disulfide bond" evidence="14">
    <location>
        <begin position="24"/>
        <end position="37"/>
    </location>
</feature>
<comment type="subcellular location">
    <subcellularLocation>
        <location evidence="3">Mitochondrion inner membrane</location>
        <topology evidence="3">Peripheral membrane protein</topology>
    </subcellularLocation>
    <subcellularLocation>
        <location evidence="2">Mitochondrion intermembrane space</location>
    </subcellularLocation>
</comment>
<evidence type="ECO:0000256" key="5">
    <source>
        <dbReference type="ARBA" id="ARBA00007372"/>
    </source>
</evidence>
<keyword evidence="12" id="KW-0472">Membrane</keyword>
<keyword evidence="18" id="KW-1185">Reference proteome</keyword>
<evidence type="ECO:0000256" key="13">
    <source>
        <dbReference type="ARBA" id="ARBA00023157"/>
    </source>
</evidence>
<evidence type="ECO:0000256" key="9">
    <source>
        <dbReference type="ARBA" id="ARBA00022792"/>
    </source>
</evidence>
<evidence type="ECO:0000313" key="18">
    <source>
        <dbReference type="Proteomes" id="UP001431209"/>
    </source>
</evidence>
<evidence type="ECO:0000256" key="10">
    <source>
        <dbReference type="ARBA" id="ARBA00022982"/>
    </source>
</evidence>
<sequence length="88" mass="10004">MSSGFGVITPQGRCHQYYVAFQDCIAAGHGVNSRKVCGPTVEDYFECLHSKKQNKWYGKIRKTVIQKHLEKEYKEESKSSTQESSTQA</sequence>
<evidence type="ECO:0000256" key="14">
    <source>
        <dbReference type="PIRSR" id="PIRSR619342-50"/>
    </source>
</evidence>
<dbReference type="GO" id="GO:0032981">
    <property type="term" value="P:mitochondrial respiratory chain complex I assembly"/>
    <property type="evidence" value="ECO:0007669"/>
    <property type="project" value="TreeGrafter"/>
</dbReference>
<reference evidence="17 18" key="1">
    <citation type="submission" date="2024-03" db="EMBL/GenBank/DDBJ databases">
        <title>The Acrasis kona genome and developmental transcriptomes reveal deep origins of eukaryotic multicellular pathways.</title>
        <authorList>
            <person name="Sheikh S."/>
            <person name="Fu C.-J."/>
            <person name="Brown M.W."/>
            <person name="Baldauf S.L."/>
        </authorList>
    </citation>
    <scope>NUCLEOTIDE SEQUENCE [LARGE SCALE GENOMIC DNA]</scope>
    <source>
        <strain evidence="17 18">ATCC MYA-3509</strain>
    </source>
</reference>
<keyword evidence="11 15" id="KW-0496">Mitochondrion</keyword>
<name>A0AAW2YUX8_9EUKA</name>
<comment type="subunit">
    <text evidence="6">Mammalian complex I is composed of 45 different subunits. This is a component of the iron-sulfur (IP) fragment of the enzyme.</text>
</comment>
<evidence type="ECO:0000256" key="1">
    <source>
        <dbReference type="ARBA" id="ARBA00003195"/>
    </source>
</evidence>
<accession>A0AAW2YUX8</accession>
<evidence type="ECO:0000313" key="17">
    <source>
        <dbReference type="EMBL" id="KAL0480022.1"/>
    </source>
</evidence>
<dbReference type="GO" id="GO:0005758">
    <property type="term" value="C:mitochondrial intermembrane space"/>
    <property type="evidence" value="ECO:0007669"/>
    <property type="project" value="UniProtKB-SubCell"/>
</dbReference>
<comment type="caution">
    <text evidence="17">The sequence shown here is derived from an EMBL/GenBank/DDBJ whole genome shotgun (WGS) entry which is preliminary data.</text>
</comment>
<dbReference type="EMBL" id="JAOPGA020000489">
    <property type="protein sequence ID" value="KAL0478994.1"/>
    <property type="molecule type" value="Genomic_DNA"/>
</dbReference>
<evidence type="ECO:0000256" key="8">
    <source>
        <dbReference type="ARBA" id="ARBA00022660"/>
    </source>
</evidence>
<dbReference type="InterPro" id="IPR019342">
    <property type="entry name" value="NADH_UbQ_OxRdtase_FeS-su5"/>
</dbReference>
<dbReference type="Pfam" id="PF08583">
    <property type="entry name" value="Cmc1"/>
    <property type="match status" value="1"/>
</dbReference>
<protein>
    <recommendedName>
        <fullName evidence="15">COX assembly mitochondrial protein</fullName>
    </recommendedName>
</protein>
<evidence type="ECO:0000256" key="7">
    <source>
        <dbReference type="ARBA" id="ARBA00022448"/>
    </source>
</evidence>
<keyword evidence="9" id="KW-0999">Mitochondrion inner membrane</keyword>
<dbReference type="GO" id="GO:0005743">
    <property type="term" value="C:mitochondrial inner membrane"/>
    <property type="evidence" value="ECO:0007669"/>
    <property type="project" value="UniProtKB-SubCell"/>
</dbReference>
<comment type="similarity">
    <text evidence="5">Belongs to the complex I NDUFS5 subunit family.</text>
</comment>
<keyword evidence="7" id="KW-0813">Transport</keyword>
<evidence type="ECO:0000256" key="4">
    <source>
        <dbReference type="ARBA" id="ARBA00007347"/>
    </source>
</evidence>
<comment type="similarity">
    <text evidence="4 15">Belongs to the CMC family.</text>
</comment>
<evidence type="ECO:0000313" key="16">
    <source>
        <dbReference type="EMBL" id="KAL0478994.1"/>
    </source>
</evidence>
<organism evidence="17 18">
    <name type="scientific">Acrasis kona</name>
    <dbReference type="NCBI Taxonomy" id="1008807"/>
    <lineage>
        <taxon>Eukaryota</taxon>
        <taxon>Discoba</taxon>
        <taxon>Heterolobosea</taxon>
        <taxon>Tetramitia</taxon>
        <taxon>Eutetramitia</taxon>
        <taxon>Acrasidae</taxon>
        <taxon>Acrasis</taxon>
    </lineage>
</organism>
<dbReference type="Proteomes" id="UP001431209">
    <property type="component" value="Unassembled WGS sequence"/>
</dbReference>
<keyword evidence="10" id="KW-0249">Electron transport</keyword>
<evidence type="ECO:0000256" key="12">
    <source>
        <dbReference type="ARBA" id="ARBA00023136"/>
    </source>
</evidence>
<evidence type="ECO:0000256" key="15">
    <source>
        <dbReference type="RuleBase" id="RU364104"/>
    </source>
</evidence>
<keyword evidence="13 14" id="KW-1015">Disulfide bond</keyword>
<keyword evidence="8" id="KW-0679">Respiratory chain</keyword>
<dbReference type="AlphaFoldDB" id="A0AAW2YUX8"/>
<feature type="disulfide bond" evidence="14">
    <location>
        <begin position="14"/>
        <end position="47"/>
    </location>
</feature>